<protein>
    <submittedName>
        <fullName evidence="1">Uncharacterized protein</fullName>
    </submittedName>
</protein>
<dbReference type="AlphaFoldDB" id="A0A1B0DM64"/>
<dbReference type="EnsemblMetazoa" id="PPAI009454-RA">
    <property type="protein sequence ID" value="PPAI009454-PA"/>
    <property type="gene ID" value="PPAI009454"/>
</dbReference>
<dbReference type="EMBL" id="AJVK01016695">
    <property type="status" value="NOT_ANNOTATED_CDS"/>
    <property type="molecule type" value="Genomic_DNA"/>
</dbReference>
<name>A0A1B0DM64_PHLPP</name>
<dbReference type="Proteomes" id="UP000092462">
    <property type="component" value="Unassembled WGS sequence"/>
</dbReference>
<organism evidence="1 2">
    <name type="scientific">Phlebotomus papatasi</name>
    <name type="common">Sandfly</name>
    <dbReference type="NCBI Taxonomy" id="29031"/>
    <lineage>
        <taxon>Eukaryota</taxon>
        <taxon>Metazoa</taxon>
        <taxon>Ecdysozoa</taxon>
        <taxon>Arthropoda</taxon>
        <taxon>Hexapoda</taxon>
        <taxon>Insecta</taxon>
        <taxon>Pterygota</taxon>
        <taxon>Neoptera</taxon>
        <taxon>Endopterygota</taxon>
        <taxon>Diptera</taxon>
        <taxon>Nematocera</taxon>
        <taxon>Psychodoidea</taxon>
        <taxon>Psychodidae</taxon>
        <taxon>Phlebotomus</taxon>
        <taxon>Phlebotomus</taxon>
    </lineage>
</organism>
<keyword evidence="2" id="KW-1185">Reference proteome</keyword>
<dbReference type="VEuPathDB" id="VectorBase:PPAI009454"/>
<reference evidence="1" key="1">
    <citation type="submission" date="2022-08" db="UniProtKB">
        <authorList>
            <consortium name="EnsemblMetazoa"/>
        </authorList>
    </citation>
    <scope>IDENTIFICATION</scope>
    <source>
        <strain evidence="1">Israel</strain>
    </source>
</reference>
<evidence type="ECO:0000313" key="1">
    <source>
        <dbReference type="EnsemblMetazoa" id="PPAI009454-PA"/>
    </source>
</evidence>
<sequence length="114" mass="12824">MKFLLSIFVISVGIFGPWDTVQGLICHTNTNLLNDPSKIGDQGDHVRNCTEFMVPRDELACIKLDYAERNFNESTVIKACSFRGACGMMRSLVEHTKIGTIKMCFICRENLCNS</sequence>
<accession>A0A1B0DM64</accession>
<evidence type="ECO:0000313" key="2">
    <source>
        <dbReference type="Proteomes" id="UP000092462"/>
    </source>
</evidence>
<proteinExistence type="predicted"/>